<accession>A0A9W4T3P0</accession>
<evidence type="ECO:0000259" key="2">
    <source>
        <dbReference type="Pfam" id="PF10551"/>
    </source>
</evidence>
<dbReference type="Pfam" id="PF10551">
    <property type="entry name" value="MULE"/>
    <property type="match status" value="1"/>
</dbReference>
<evidence type="ECO:0000259" key="1">
    <source>
        <dbReference type="Pfam" id="PF03101"/>
    </source>
</evidence>
<organism evidence="3 4">
    <name type="scientific">Funneliformis geosporum</name>
    <dbReference type="NCBI Taxonomy" id="1117311"/>
    <lineage>
        <taxon>Eukaryota</taxon>
        <taxon>Fungi</taxon>
        <taxon>Fungi incertae sedis</taxon>
        <taxon>Mucoromycota</taxon>
        <taxon>Glomeromycotina</taxon>
        <taxon>Glomeromycetes</taxon>
        <taxon>Glomerales</taxon>
        <taxon>Glomeraceae</taxon>
        <taxon>Funneliformis</taxon>
    </lineage>
</organism>
<dbReference type="OrthoDB" id="128308at2759"/>
<feature type="domain" description="MULE transposase" evidence="2">
    <location>
        <begin position="173"/>
        <end position="216"/>
    </location>
</feature>
<dbReference type="EMBL" id="CAMKVN010006946">
    <property type="protein sequence ID" value="CAI2190922.1"/>
    <property type="molecule type" value="Genomic_DNA"/>
</dbReference>
<proteinExistence type="predicted"/>
<gene>
    <name evidence="3" type="ORF">FWILDA_LOCUS14817</name>
</gene>
<feature type="non-terminal residue" evidence="3">
    <location>
        <position position="217"/>
    </location>
</feature>
<dbReference type="InterPro" id="IPR018289">
    <property type="entry name" value="MULE_transposase_dom"/>
</dbReference>
<dbReference type="InterPro" id="IPR004330">
    <property type="entry name" value="FAR1_DNA_bnd_dom"/>
</dbReference>
<dbReference type="Proteomes" id="UP001153678">
    <property type="component" value="Unassembled WGS sequence"/>
</dbReference>
<dbReference type="PANTHER" id="PTHR47718">
    <property type="entry name" value="OS01G0519700 PROTEIN"/>
    <property type="match status" value="1"/>
</dbReference>
<name>A0A9W4T3P0_9GLOM</name>
<dbReference type="AlphaFoldDB" id="A0A9W4T3P0"/>
<sequence length="217" mass="25402">NSYTTHEDFVIAVKNYTKNLGFQVRLEKVKKKSTGEICKRTILYSKKGASEKTNNIRNRPSKHCNCHLLVCAFFNSNNGFWYIIATYLEHNHSMVLPNLQWLMTCERTIPSEGTIKKQKLDANDFIKELENIKSQDNKFQYKVRINSETNKLQQAIWMFHNQRVNYCQFYDDVVFDNTYKTNRFNMPFGIFTGVNNYGQSVCFAGTIMCNESTDSFI</sequence>
<keyword evidence="4" id="KW-1185">Reference proteome</keyword>
<reference evidence="3" key="1">
    <citation type="submission" date="2022-08" db="EMBL/GenBank/DDBJ databases">
        <authorList>
            <person name="Kallberg Y."/>
            <person name="Tangrot J."/>
            <person name="Rosling A."/>
        </authorList>
    </citation>
    <scope>NUCLEOTIDE SEQUENCE</scope>
    <source>
        <strain evidence="3">Wild A</strain>
    </source>
</reference>
<protein>
    <submittedName>
        <fullName evidence="3">12387_t:CDS:1</fullName>
    </submittedName>
</protein>
<evidence type="ECO:0000313" key="3">
    <source>
        <dbReference type="EMBL" id="CAI2190922.1"/>
    </source>
</evidence>
<feature type="domain" description="FAR1" evidence="1">
    <location>
        <begin position="14"/>
        <end position="95"/>
    </location>
</feature>
<comment type="caution">
    <text evidence="3">The sequence shown here is derived from an EMBL/GenBank/DDBJ whole genome shotgun (WGS) entry which is preliminary data.</text>
</comment>
<dbReference type="Pfam" id="PF03101">
    <property type="entry name" value="FAR1"/>
    <property type="match status" value="1"/>
</dbReference>
<evidence type="ECO:0000313" key="4">
    <source>
        <dbReference type="Proteomes" id="UP001153678"/>
    </source>
</evidence>